<evidence type="ECO:0000313" key="2">
    <source>
        <dbReference type="EMBL" id="KAK9498032.1"/>
    </source>
</evidence>
<evidence type="ECO:0000313" key="3">
    <source>
        <dbReference type="Proteomes" id="UP001461498"/>
    </source>
</evidence>
<protein>
    <submittedName>
        <fullName evidence="2">Uncharacterized protein</fullName>
    </submittedName>
</protein>
<name>A0AAW1CI00_9HEMI</name>
<proteinExistence type="predicted"/>
<organism evidence="2 3">
    <name type="scientific">Rhynocoris fuscipes</name>
    <dbReference type="NCBI Taxonomy" id="488301"/>
    <lineage>
        <taxon>Eukaryota</taxon>
        <taxon>Metazoa</taxon>
        <taxon>Ecdysozoa</taxon>
        <taxon>Arthropoda</taxon>
        <taxon>Hexapoda</taxon>
        <taxon>Insecta</taxon>
        <taxon>Pterygota</taxon>
        <taxon>Neoptera</taxon>
        <taxon>Paraneoptera</taxon>
        <taxon>Hemiptera</taxon>
        <taxon>Heteroptera</taxon>
        <taxon>Panheteroptera</taxon>
        <taxon>Cimicomorpha</taxon>
        <taxon>Reduviidae</taxon>
        <taxon>Harpactorinae</taxon>
        <taxon>Harpactorini</taxon>
        <taxon>Rhynocoris</taxon>
    </lineage>
</organism>
<keyword evidence="3" id="KW-1185">Reference proteome</keyword>
<dbReference type="AlphaFoldDB" id="A0AAW1CI00"/>
<comment type="caution">
    <text evidence="2">The sequence shown here is derived from an EMBL/GenBank/DDBJ whole genome shotgun (WGS) entry which is preliminary data.</text>
</comment>
<dbReference type="EMBL" id="JAPXFL010000013">
    <property type="protein sequence ID" value="KAK9498032.1"/>
    <property type="molecule type" value="Genomic_DNA"/>
</dbReference>
<evidence type="ECO:0000256" key="1">
    <source>
        <dbReference type="SAM" id="MobiDB-lite"/>
    </source>
</evidence>
<accession>A0AAW1CI00</accession>
<reference evidence="2 3" key="1">
    <citation type="submission" date="2022-12" db="EMBL/GenBank/DDBJ databases">
        <title>Chromosome-level genome assembly of true bugs.</title>
        <authorList>
            <person name="Ma L."/>
            <person name="Li H."/>
        </authorList>
    </citation>
    <scope>NUCLEOTIDE SEQUENCE [LARGE SCALE GENOMIC DNA]</scope>
    <source>
        <strain evidence="2">Lab_2022b</strain>
    </source>
</reference>
<dbReference type="Proteomes" id="UP001461498">
    <property type="component" value="Unassembled WGS sequence"/>
</dbReference>
<feature type="compositionally biased region" description="Low complexity" evidence="1">
    <location>
        <begin position="20"/>
        <end position="36"/>
    </location>
</feature>
<gene>
    <name evidence="2" type="ORF">O3M35_003917</name>
</gene>
<feature type="region of interest" description="Disordered" evidence="1">
    <location>
        <begin position="12"/>
        <end position="43"/>
    </location>
</feature>
<sequence>MVKVLGYEMTECSSAGGKYSRPSTPSSRPATPASRPVTPHSLYLSNPVPAQSQLLVSQEETQTLPSDDNEQPVVLSAKVTLSLIGLPQVRFLMCKNWE</sequence>